<gene>
    <name evidence="2" type="ORF">SARC_13794</name>
</gene>
<feature type="non-terminal residue" evidence="2">
    <location>
        <position position="1"/>
    </location>
</feature>
<evidence type="ECO:0000313" key="2">
    <source>
        <dbReference type="EMBL" id="KNC73647.1"/>
    </source>
</evidence>
<sequence length="136" mass="15516">ERYRNSDKESIHLQILKVIRYQALTYYGQQEKVDAIIKVNKQPDGGESHLSDMKHTVFHSLTEATIRAAAKVQADRLYIERKRHSSLTTTHSQSQTGATTATKRHNPDNGAPKQTKQIEQTQEKKGARKELHDLIV</sequence>
<dbReference type="GeneID" id="25914298"/>
<feature type="region of interest" description="Disordered" evidence="1">
    <location>
        <begin position="82"/>
        <end position="136"/>
    </location>
</feature>
<accession>A0A0L0FAC1</accession>
<dbReference type="EMBL" id="KQ245343">
    <property type="protein sequence ID" value="KNC73647.1"/>
    <property type="molecule type" value="Genomic_DNA"/>
</dbReference>
<dbReference type="AlphaFoldDB" id="A0A0L0FAC1"/>
<keyword evidence="3" id="KW-1185">Reference proteome</keyword>
<dbReference type="Proteomes" id="UP000054560">
    <property type="component" value="Unassembled WGS sequence"/>
</dbReference>
<protein>
    <submittedName>
        <fullName evidence="2">Uncharacterized protein</fullName>
    </submittedName>
</protein>
<dbReference type="RefSeq" id="XP_014147549.1">
    <property type="nucleotide sequence ID" value="XM_014292074.1"/>
</dbReference>
<feature type="compositionally biased region" description="Basic and acidic residues" evidence="1">
    <location>
        <begin position="121"/>
        <end position="136"/>
    </location>
</feature>
<reference evidence="2 3" key="1">
    <citation type="submission" date="2011-02" db="EMBL/GenBank/DDBJ databases">
        <title>The Genome Sequence of Sphaeroforma arctica JP610.</title>
        <authorList>
            <consortium name="The Broad Institute Genome Sequencing Platform"/>
            <person name="Russ C."/>
            <person name="Cuomo C."/>
            <person name="Young S.K."/>
            <person name="Zeng Q."/>
            <person name="Gargeya S."/>
            <person name="Alvarado L."/>
            <person name="Berlin A."/>
            <person name="Chapman S.B."/>
            <person name="Chen Z."/>
            <person name="Freedman E."/>
            <person name="Gellesch M."/>
            <person name="Goldberg J."/>
            <person name="Griggs A."/>
            <person name="Gujja S."/>
            <person name="Heilman E."/>
            <person name="Heiman D."/>
            <person name="Howarth C."/>
            <person name="Mehta T."/>
            <person name="Neiman D."/>
            <person name="Pearson M."/>
            <person name="Roberts A."/>
            <person name="Saif S."/>
            <person name="Shea T."/>
            <person name="Shenoy N."/>
            <person name="Sisk P."/>
            <person name="Stolte C."/>
            <person name="Sykes S."/>
            <person name="White J."/>
            <person name="Yandava C."/>
            <person name="Burger G."/>
            <person name="Gray M.W."/>
            <person name="Holland P.W.H."/>
            <person name="King N."/>
            <person name="Lang F.B.F."/>
            <person name="Roger A.J."/>
            <person name="Ruiz-Trillo I."/>
            <person name="Haas B."/>
            <person name="Nusbaum C."/>
            <person name="Birren B."/>
        </authorList>
    </citation>
    <scope>NUCLEOTIDE SEQUENCE [LARGE SCALE GENOMIC DNA]</scope>
    <source>
        <strain evidence="2 3">JP610</strain>
    </source>
</reference>
<feature type="compositionally biased region" description="Low complexity" evidence="1">
    <location>
        <begin position="86"/>
        <end position="96"/>
    </location>
</feature>
<name>A0A0L0FAC1_9EUKA</name>
<evidence type="ECO:0000313" key="3">
    <source>
        <dbReference type="Proteomes" id="UP000054560"/>
    </source>
</evidence>
<evidence type="ECO:0000256" key="1">
    <source>
        <dbReference type="SAM" id="MobiDB-lite"/>
    </source>
</evidence>
<organism evidence="2 3">
    <name type="scientific">Sphaeroforma arctica JP610</name>
    <dbReference type="NCBI Taxonomy" id="667725"/>
    <lineage>
        <taxon>Eukaryota</taxon>
        <taxon>Ichthyosporea</taxon>
        <taxon>Ichthyophonida</taxon>
        <taxon>Sphaeroforma</taxon>
    </lineage>
</organism>
<proteinExistence type="predicted"/>